<keyword evidence="7" id="KW-0560">Oxidoreductase</keyword>
<dbReference type="GO" id="GO:0016705">
    <property type="term" value="F:oxidoreductase activity, acting on paired donors, with incorporation or reduction of molecular oxygen"/>
    <property type="evidence" value="ECO:0007669"/>
    <property type="project" value="InterPro"/>
</dbReference>
<organism evidence="9 10">
    <name type="scientific">Corynespora cassiicola Philippines</name>
    <dbReference type="NCBI Taxonomy" id="1448308"/>
    <lineage>
        <taxon>Eukaryota</taxon>
        <taxon>Fungi</taxon>
        <taxon>Dikarya</taxon>
        <taxon>Ascomycota</taxon>
        <taxon>Pezizomycotina</taxon>
        <taxon>Dothideomycetes</taxon>
        <taxon>Pleosporomycetidae</taxon>
        <taxon>Pleosporales</taxon>
        <taxon>Corynesporascaceae</taxon>
        <taxon>Corynespora</taxon>
    </lineage>
</organism>
<evidence type="ECO:0000256" key="2">
    <source>
        <dbReference type="ARBA" id="ARBA00010617"/>
    </source>
</evidence>
<dbReference type="GO" id="GO:0020037">
    <property type="term" value="F:heme binding"/>
    <property type="evidence" value="ECO:0007669"/>
    <property type="project" value="InterPro"/>
</dbReference>
<comment type="cofactor">
    <cofactor evidence="1 6">
        <name>heme</name>
        <dbReference type="ChEBI" id="CHEBI:30413"/>
    </cofactor>
</comment>
<dbReference type="AlphaFoldDB" id="A0A2T2N864"/>
<evidence type="ECO:0000256" key="8">
    <source>
        <dbReference type="SAM" id="Phobius"/>
    </source>
</evidence>
<name>A0A2T2N864_CORCC</name>
<evidence type="ECO:0000313" key="10">
    <source>
        <dbReference type="Proteomes" id="UP000240883"/>
    </source>
</evidence>
<dbReference type="GO" id="GO:0005506">
    <property type="term" value="F:iron ion binding"/>
    <property type="evidence" value="ECO:0007669"/>
    <property type="project" value="InterPro"/>
</dbReference>
<dbReference type="PANTHER" id="PTHR24305">
    <property type="entry name" value="CYTOCHROME P450"/>
    <property type="match status" value="1"/>
</dbReference>
<evidence type="ECO:0000256" key="4">
    <source>
        <dbReference type="ARBA" id="ARBA00022723"/>
    </source>
</evidence>
<keyword evidence="4 6" id="KW-0479">Metal-binding</keyword>
<keyword evidence="10" id="KW-1185">Reference proteome</keyword>
<evidence type="ECO:0000313" key="9">
    <source>
        <dbReference type="EMBL" id="PSN61426.1"/>
    </source>
</evidence>
<dbReference type="Pfam" id="PF00067">
    <property type="entry name" value="p450"/>
    <property type="match status" value="1"/>
</dbReference>
<dbReference type="InterPro" id="IPR017972">
    <property type="entry name" value="Cyt_P450_CS"/>
</dbReference>
<dbReference type="InterPro" id="IPR050121">
    <property type="entry name" value="Cytochrome_P450_monoxygenase"/>
</dbReference>
<evidence type="ECO:0000256" key="6">
    <source>
        <dbReference type="PIRSR" id="PIRSR602401-1"/>
    </source>
</evidence>
<dbReference type="STRING" id="1448308.A0A2T2N864"/>
<dbReference type="GO" id="GO:0004497">
    <property type="term" value="F:monooxygenase activity"/>
    <property type="evidence" value="ECO:0007669"/>
    <property type="project" value="UniProtKB-KW"/>
</dbReference>
<dbReference type="PRINTS" id="PR00463">
    <property type="entry name" value="EP450I"/>
</dbReference>
<keyword evidence="5 6" id="KW-0408">Iron</keyword>
<dbReference type="PROSITE" id="PS00086">
    <property type="entry name" value="CYTOCHROME_P450"/>
    <property type="match status" value="1"/>
</dbReference>
<comment type="similarity">
    <text evidence="2 7">Belongs to the cytochrome P450 family.</text>
</comment>
<proteinExistence type="inferred from homology"/>
<dbReference type="Gene3D" id="1.10.630.10">
    <property type="entry name" value="Cytochrome P450"/>
    <property type="match status" value="1"/>
</dbReference>
<evidence type="ECO:0000256" key="1">
    <source>
        <dbReference type="ARBA" id="ARBA00001971"/>
    </source>
</evidence>
<dbReference type="PANTHER" id="PTHR24305:SF210">
    <property type="entry name" value="CYTOCHROME P450 MONOOXYGENASE ASQL-RELATED"/>
    <property type="match status" value="1"/>
</dbReference>
<dbReference type="EMBL" id="KZ678144">
    <property type="protein sequence ID" value="PSN61426.1"/>
    <property type="molecule type" value="Genomic_DNA"/>
</dbReference>
<feature type="transmembrane region" description="Helical" evidence="8">
    <location>
        <begin position="6"/>
        <end position="25"/>
    </location>
</feature>
<keyword evidence="8" id="KW-0472">Membrane</keyword>
<evidence type="ECO:0000256" key="7">
    <source>
        <dbReference type="RuleBase" id="RU000461"/>
    </source>
</evidence>
<evidence type="ECO:0000256" key="3">
    <source>
        <dbReference type="ARBA" id="ARBA00022617"/>
    </source>
</evidence>
<dbReference type="InterPro" id="IPR002401">
    <property type="entry name" value="Cyt_P450_E_grp-I"/>
</dbReference>
<evidence type="ECO:0000256" key="5">
    <source>
        <dbReference type="ARBA" id="ARBA00023004"/>
    </source>
</evidence>
<accession>A0A2T2N864</accession>
<dbReference type="InterPro" id="IPR001128">
    <property type="entry name" value="Cyt_P450"/>
</dbReference>
<keyword evidence="8" id="KW-0812">Transmembrane</keyword>
<dbReference type="Proteomes" id="UP000240883">
    <property type="component" value="Unassembled WGS sequence"/>
</dbReference>
<gene>
    <name evidence="9" type="ORF">BS50DRAFT_639241</name>
</gene>
<keyword evidence="8" id="KW-1133">Transmembrane helix</keyword>
<feature type="binding site" description="axial binding residue" evidence="6">
    <location>
        <position position="434"/>
    </location>
    <ligand>
        <name>heme</name>
        <dbReference type="ChEBI" id="CHEBI:30413"/>
    </ligand>
    <ligandPart>
        <name>Fe</name>
        <dbReference type="ChEBI" id="CHEBI:18248"/>
    </ligandPart>
</feature>
<dbReference type="OrthoDB" id="1470350at2759"/>
<dbReference type="SUPFAM" id="SSF48264">
    <property type="entry name" value="Cytochrome P450"/>
    <property type="match status" value="1"/>
</dbReference>
<dbReference type="PRINTS" id="PR00385">
    <property type="entry name" value="P450"/>
</dbReference>
<dbReference type="CDD" id="cd11058">
    <property type="entry name" value="CYP60B-like"/>
    <property type="match status" value="1"/>
</dbReference>
<sequence>MNSPSLSFSGGFAVILALTIFYGIVRSLHLLYFHPLSKYPGPRLAAITDGWYAWHFDGGRWVHVVHELHKKYGDVIRIAPNELSFATLQSYPDIYGHAIKGKKTFLKSSLYDTGSQVVGVINSRDPIEASRQRKYLSNGFSNKSLRDQEVLIHTYVDLFIEQLGKLGSPGSKGIDMSRAFNWITFDIVGDLAFGEPFQAVENACTHPWIALIFDAARWSILFHVKERFPLLKFLIPFLVPKDMVSRFEQHHLLTKQKTQKRIELGTSNNREDFFAYMMRKGGLSEAELQAQASVLIIAGSETTSTALSGILHLLLTNPECLSALQKEVRERFSSLNEITGDSTRQLPFLIGVIEEGLRMFSPTPIGRPRISPGAMVDGHYVPAGTLVSTHPTSLSYDPRYWYRPEKFLPERWIGDGYGDEKRASKPFSSGPRACMGTNLAYLEMRIIIAKMIFAYDWERKSEGDWMGKAKFYSFWEKPENRVVFHPRPIETPLVEV</sequence>
<keyword evidence="7" id="KW-0503">Monooxygenase</keyword>
<dbReference type="InterPro" id="IPR036396">
    <property type="entry name" value="Cyt_P450_sf"/>
</dbReference>
<keyword evidence="3 6" id="KW-0349">Heme</keyword>
<reference evidence="9 10" key="1">
    <citation type="journal article" date="2018" name="Front. Microbiol.">
        <title>Genome-Wide Analysis of Corynespora cassiicola Leaf Fall Disease Putative Effectors.</title>
        <authorList>
            <person name="Lopez D."/>
            <person name="Ribeiro S."/>
            <person name="Label P."/>
            <person name="Fumanal B."/>
            <person name="Venisse J.S."/>
            <person name="Kohler A."/>
            <person name="de Oliveira R.R."/>
            <person name="Labutti K."/>
            <person name="Lipzen A."/>
            <person name="Lail K."/>
            <person name="Bauer D."/>
            <person name="Ohm R.A."/>
            <person name="Barry K.W."/>
            <person name="Spatafora J."/>
            <person name="Grigoriev I.V."/>
            <person name="Martin F.M."/>
            <person name="Pujade-Renaud V."/>
        </authorList>
    </citation>
    <scope>NUCLEOTIDE SEQUENCE [LARGE SCALE GENOMIC DNA]</scope>
    <source>
        <strain evidence="9 10">Philippines</strain>
    </source>
</reference>
<protein>
    <submittedName>
        <fullName evidence="9">Cytochrome P450</fullName>
    </submittedName>
</protein>